<sequence length="474" mass="53687">MSKRSREFECVNNTDNLGDVSDEHGEHPCLYILRFAAKLEFGSKTQQVANTALRLVQRMKRDSIHSGRRPSGLCGAALLIAARLHEFSRTSLDIVKIVKVHQSTIRKRLIEFGETPSSALTLDEFMTVDLEEEQDPPSFKTARKKDKERLQKLMEEEADSISELQKQIEVQLKDGRKKHPSLNRSYGLADTEARETNEFIHESTMGTIEKIIQDGAEPETEKGLGPDIASMGLANSLDDTTNAIQATPALEMNLTFDDVDDAELDTYIMSEHEFQCKKGLWHQRNADYLEAQKLKAEKLQKEREEGKPEKKRKRNARKNKIGPVNSAGEAIEKILQEKKISSKINYDVLKSLNAALKNEPEIEDDAAPTTSESIKRRRLSSVSSLVEQSTSDKKKKSTKPQPNVGLPFVETKKEPEILKTPTAATLSEEELDEDFEEHVPDESANEMGVFQMLQKHREDEGGDEEEYGYYEDDY</sequence>
<dbReference type="Proteomes" id="UP001154078">
    <property type="component" value="Chromosome 2"/>
</dbReference>
<dbReference type="GO" id="GO:0000126">
    <property type="term" value="C:transcription factor TFIIIB complex"/>
    <property type="evidence" value="ECO:0007669"/>
    <property type="project" value="TreeGrafter"/>
</dbReference>
<reference evidence="13" key="1">
    <citation type="submission" date="2021-12" db="EMBL/GenBank/DDBJ databases">
        <authorList>
            <person name="King R."/>
        </authorList>
    </citation>
    <scope>NUCLEOTIDE SEQUENCE</scope>
</reference>
<dbReference type="Gene3D" id="1.10.472.10">
    <property type="entry name" value="Cyclin-like"/>
    <property type="match status" value="1"/>
</dbReference>
<dbReference type="Pfam" id="PF00382">
    <property type="entry name" value="TFIIB"/>
    <property type="match status" value="1"/>
</dbReference>
<evidence type="ECO:0000256" key="11">
    <source>
        <dbReference type="SAM" id="MobiDB-lite"/>
    </source>
</evidence>
<evidence type="ECO:0000256" key="6">
    <source>
        <dbReference type="ARBA" id="ARBA00023015"/>
    </source>
</evidence>
<evidence type="ECO:0000256" key="4">
    <source>
        <dbReference type="ARBA" id="ARBA00022771"/>
    </source>
</evidence>
<dbReference type="GO" id="GO:0000995">
    <property type="term" value="F:RNA polymerase III general transcription initiation factor activity"/>
    <property type="evidence" value="ECO:0007669"/>
    <property type="project" value="TreeGrafter"/>
</dbReference>
<evidence type="ECO:0000256" key="2">
    <source>
        <dbReference type="ARBA" id="ARBA00010857"/>
    </source>
</evidence>
<dbReference type="OrthoDB" id="511529at2759"/>
<feature type="coiled-coil region" evidence="10">
    <location>
        <begin position="147"/>
        <end position="174"/>
    </location>
</feature>
<feature type="region of interest" description="Disordered" evidence="11">
    <location>
        <begin position="299"/>
        <end position="328"/>
    </location>
</feature>
<keyword evidence="4" id="KW-0863">Zinc-finger</keyword>
<dbReference type="PANTHER" id="PTHR11618:SF4">
    <property type="entry name" value="TRANSCRIPTION FACTOR IIIB 90 KDA SUBUNIT"/>
    <property type="match status" value="1"/>
</dbReference>
<dbReference type="GO" id="GO:0005634">
    <property type="term" value="C:nucleus"/>
    <property type="evidence" value="ECO:0007669"/>
    <property type="project" value="UniProtKB-SubCell"/>
</dbReference>
<gene>
    <name evidence="13" type="ORF">MELIAE_LOCUS2999</name>
</gene>
<feature type="compositionally biased region" description="Basic residues" evidence="11">
    <location>
        <begin position="309"/>
        <end position="320"/>
    </location>
</feature>
<accession>A0A9P0AY38</accession>
<dbReference type="InterPro" id="IPR013150">
    <property type="entry name" value="TFIIB_cyclin"/>
</dbReference>
<dbReference type="Gene3D" id="1.20.5.650">
    <property type="entry name" value="Single helix bin"/>
    <property type="match status" value="1"/>
</dbReference>
<evidence type="ECO:0000256" key="10">
    <source>
        <dbReference type="SAM" id="Coils"/>
    </source>
</evidence>
<keyword evidence="9" id="KW-0539">Nucleus</keyword>
<evidence type="ECO:0000256" key="7">
    <source>
        <dbReference type="ARBA" id="ARBA00023159"/>
    </source>
</evidence>
<proteinExistence type="inferred from homology"/>
<dbReference type="GO" id="GO:0097550">
    <property type="term" value="C:transcription preinitiation complex"/>
    <property type="evidence" value="ECO:0007669"/>
    <property type="project" value="TreeGrafter"/>
</dbReference>
<comment type="similarity">
    <text evidence="2">Belongs to the TFIIB family.</text>
</comment>
<dbReference type="InterPro" id="IPR036915">
    <property type="entry name" value="Cyclin-like_sf"/>
</dbReference>
<feature type="compositionally biased region" description="Acidic residues" evidence="11">
    <location>
        <begin position="427"/>
        <end position="436"/>
    </location>
</feature>
<dbReference type="InterPro" id="IPR011665">
    <property type="entry name" value="BRF1_TBP-bd_dom"/>
</dbReference>
<evidence type="ECO:0000256" key="5">
    <source>
        <dbReference type="ARBA" id="ARBA00022833"/>
    </source>
</evidence>
<keyword evidence="14" id="KW-1185">Reference proteome</keyword>
<feature type="compositionally biased region" description="Basic and acidic residues" evidence="11">
    <location>
        <begin position="299"/>
        <end position="308"/>
    </location>
</feature>
<evidence type="ECO:0000313" key="13">
    <source>
        <dbReference type="EMBL" id="CAH0550097.1"/>
    </source>
</evidence>
<name>A0A9P0AY38_BRAAE</name>
<dbReference type="SMART" id="SM00385">
    <property type="entry name" value="CYCLIN"/>
    <property type="match status" value="1"/>
</dbReference>
<evidence type="ECO:0000256" key="8">
    <source>
        <dbReference type="ARBA" id="ARBA00023163"/>
    </source>
</evidence>
<evidence type="ECO:0000259" key="12">
    <source>
        <dbReference type="SMART" id="SM00385"/>
    </source>
</evidence>
<dbReference type="GO" id="GO:0001006">
    <property type="term" value="F:RNA polymerase III type 3 promoter sequence-specific DNA binding"/>
    <property type="evidence" value="ECO:0007669"/>
    <property type="project" value="TreeGrafter"/>
</dbReference>
<dbReference type="EMBL" id="OV121133">
    <property type="protein sequence ID" value="CAH0550097.1"/>
    <property type="molecule type" value="Genomic_DNA"/>
</dbReference>
<dbReference type="PANTHER" id="PTHR11618">
    <property type="entry name" value="TRANSCRIPTION INITIATION FACTOR IIB-RELATED"/>
    <property type="match status" value="1"/>
</dbReference>
<dbReference type="AlphaFoldDB" id="A0A9P0AY38"/>
<dbReference type="Pfam" id="PF07741">
    <property type="entry name" value="BRF1"/>
    <property type="match status" value="1"/>
</dbReference>
<comment type="subcellular location">
    <subcellularLocation>
        <location evidence="1">Nucleus</location>
    </subcellularLocation>
</comment>
<evidence type="ECO:0000256" key="1">
    <source>
        <dbReference type="ARBA" id="ARBA00004123"/>
    </source>
</evidence>
<keyword evidence="6" id="KW-0805">Transcription regulation</keyword>
<evidence type="ECO:0000256" key="3">
    <source>
        <dbReference type="ARBA" id="ARBA00022723"/>
    </source>
</evidence>
<dbReference type="InterPro" id="IPR000812">
    <property type="entry name" value="TFIIB"/>
</dbReference>
<feature type="domain" description="Cyclin-like" evidence="12">
    <location>
        <begin position="30"/>
        <end position="114"/>
    </location>
</feature>
<keyword evidence="10" id="KW-0175">Coiled coil</keyword>
<protein>
    <recommendedName>
        <fullName evidence="12">Cyclin-like domain-containing protein</fullName>
    </recommendedName>
</protein>
<dbReference type="InterPro" id="IPR013763">
    <property type="entry name" value="Cyclin-like_dom"/>
</dbReference>
<keyword evidence="5" id="KW-0862">Zinc</keyword>
<dbReference type="GO" id="GO:0070897">
    <property type="term" value="P:transcription preinitiation complex assembly"/>
    <property type="evidence" value="ECO:0007669"/>
    <property type="project" value="InterPro"/>
</dbReference>
<keyword evidence="3" id="KW-0479">Metal-binding</keyword>
<feature type="region of interest" description="Disordered" evidence="11">
    <location>
        <begin position="356"/>
        <end position="440"/>
    </location>
</feature>
<dbReference type="GO" id="GO:0008270">
    <property type="term" value="F:zinc ion binding"/>
    <property type="evidence" value="ECO:0007669"/>
    <property type="project" value="UniProtKB-KW"/>
</dbReference>
<organism evidence="13 14">
    <name type="scientific">Brassicogethes aeneus</name>
    <name type="common">Rape pollen beetle</name>
    <name type="synonym">Meligethes aeneus</name>
    <dbReference type="NCBI Taxonomy" id="1431903"/>
    <lineage>
        <taxon>Eukaryota</taxon>
        <taxon>Metazoa</taxon>
        <taxon>Ecdysozoa</taxon>
        <taxon>Arthropoda</taxon>
        <taxon>Hexapoda</taxon>
        <taxon>Insecta</taxon>
        <taxon>Pterygota</taxon>
        <taxon>Neoptera</taxon>
        <taxon>Endopterygota</taxon>
        <taxon>Coleoptera</taxon>
        <taxon>Polyphaga</taxon>
        <taxon>Cucujiformia</taxon>
        <taxon>Nitidulidae</taxon>
        <taxon>Meligethinae</taxon>
        <taxon>Brassicogethes</taxon>
    </lineage>
</organism>
<dbReference type="CDD" id="cd20554">
    <property type="entry name" value="CYCLIN_TFIIIB90_rpt2"/>
    <property type="match status" value="1"/>
</dbReference>
<dbReference type="SUPFAM" id="SSF47954">
    <property type="entry name" value="Cyclin-like"/>
    <property type="match status" value="1"/>
</dbReference>
<keyword evidence="7" id="KW-0010">Activator</keyword>
<evidence type="ECO:0000256" key="9">
    <source>
        <dbReference type="ARBA" id="ARBA00023242"/>
    </source>
</evidence>
<dbReference type="FunFam" id="1.10.472.10:FF:000002">
    <property type="entry name" value="Transcription factor IIIB 90 kDa subunit"/>
    <property type="match status" value="1"/>
</dbReference>
<evidence type="ECO:0000313" key="14">
    <source>
        <dbReference type="Proteomes" id="UP001154078"/>
    </source>
</evidence>
<keyword evidence="8" id="KW-0804">Transcription</keyword>
<dbReference type="GO" id="GO:0017025">
    <property type="term" value="F:TBP-class protein binding"/>
    <property type="evidence" value="ECO:0007669"/>
    <property type="project" value="InterPro"/>
</dbReference>